<name>A0A396C2C3_BACFG</name>
<gene>
    <name evidence="2" type="ORF">DW228_04480</name>
    <name evidence="1" type="ORF">F2Z29_19955</name>
</gene>
<reference evidence="2 3" key="1">
    <citation type="submission" date="2018-08" db="EMBL/GenBank/DDBJ databases">
        <title>A genome reference for cultivated species of the human gut microbiota.</title>
        <authorList>
            <person name="Zou Y."/>
            <person name="Xue W."/>
            <person name="Luo G."/>
        </authorList>
    </citation>
    <scope>NUCLEOTIDE SEQUENCE [LARGE SCALE GENOMIC DNA]</scope>
    <source>
        <strain evidence="2 3">AM18-6</strain>
    </source>
</reference>
<accession>A0A396C2C3</accession>
<evidence type="ECO:0000313" key="1">
    <source>
        <dbReference type="EMBL" id="KAA5169476.1"/>
    </source>
</evidence>
<evidence type="ECO:0000313" key="2">
    <source>
        <dbReference type="EMBL" id="RHH14822.1"/>
    </source>
</evidence>
<proteinExistence type="predicted"/>
<dbReference type="Proteomes" id="UP000436803">
    <property type="component" value="Unassembled WGS sequence"/>
</dbReference>
<comment type="caution">
    <text evidence="2">The sequence shown here is derived from an EMBL/GenBank/DDBJ whole genome shotgun (WGS) entry which is preliminary data.</text>
</comment>
<dbReference type="Proteomes" id="UP000266644">
    <property type="component" value="Unassembled WGS sequence"/>
</dbReference>
<dbReference type="AlphaFoldDB" id="A0A396C2C3"/>
<protein>
    <submittedName>
        <fullName evidence="2">Uncharacterized protein</fullName>
    </submittedName>
</protein>
<sequence>MRYKEYPDWKNIKDWRSTLRLYKRTEGDKVSPICMANQRSLSDNDSSLHAVSIPSFRFLHRISLSLRHIHRCYRKNCRFHLSVVRQ</sequence>
<reference evidence="1 4" key="2">
    <citation type="journal article" date="2019" name="Nat. Med.">
        <title>A library of human gut bacterial isolates paired with longitudinal multiomics data enables mechanistic microbiome research.</title>
        <authorList>
            <person name="Poyet M."/>
            <person name="Groussin M."/>
            <person name="Gibbons S.M."/>
            <person name="Avila-Pacheco J."/>
            <person name="Jiang X."/>
            <person name="Kearney S.M."/>
            <person name="Perrotta A.R."/>
            <person name="Berdy B."/>
            <person name="Zhao S."/>
            <person name="Lieberman T.D."/>
            <person name="Swanson P.K."/>
            <person name="Smith M."/>
            <person name="Roesemann S."/>
            <person name="Alexander J.E."/>
            <person name="Rich S.A."/>
            <person name="Livny J."/>
            <person name="Vlamakis H."/>
            <person name="Clish C."/>
            <person name="Bullock K."/>
            <person name="Deik A."/>
            <person name="Scott J."/>
            <person name="Pierce K.A."/>
            <person name="Xavier R.J."/>
            <person name="Alm E.J."/>
        </authorList>
    </citation>
    <scope>NUCLEOTIDE SEQUENCE [LARGE SCALE GENOMIC DNA]</scope>
    <source>
        <strain evidence="1 4">BIOML-A7</strain>
    </source>
</reference>
<organism evidence="2 3">
    <name type="scientific">Bacteroides fragilis</name>
    <dbReference type="NCBI Taxonomy" id="817"/>
    <lineage>
        <taxon>Bacteria</taxon>
        <taxon>Pseudomonadati</taxon>
        <taxon>Bacteroidota</taxon>
        <taxon>Bacteroidia</taxon>
        <taxon>Bacteroidales</taxon>
        <taxon>Bacteroidaceae</taxon>
        <taxon>Bacteroides</taxon>
    </lineage>
</organism>
<dbReference type="EMBL" id="QRJE01000006">
    <property type="protein sequence ID" value="RHH14822.1"/>
    <property type="molecule type" value="Genomic_DNA"/>
</dbReference>
<dbReference type="EMBL" id="VWAW01000020">
    <property type="protein sequence ID" value="KAA5169476.1"/>
    <property type="molecule type" value="Genomic_DNA"/>
</dbReference>
<evidence type="ECO:0000313" key="4">
    <source>
        <dbReference type="Proteomes" id="UP000436803"/>
    </source>
</evidence>
<evidence type="ECO:0000313" key="3">
    <source>
        <dbReference type="Proteomes" id="UP000266644"/>
    </source>
</evidence>